<feature type="binding site" evidence="17">
    <location>
        <begin position="674"/>
        <end position="681"/>
    </location>
    <ligand>
        <name>ATP</name>
        <dbReference type="ChEBI" id="CHEBI:30616"/>
    </ligand>
</feature>
<evidence type="ECO:0000256" key="15">
    <source>
        <dbReference type="ARBA" id="ARBA00039316"/>
    </source>
</evidence>
<keyword evidence="20" id="KW-1185">Reference proteome</keyword>
<feature type="zinc finger region" description="C4-type" evidence="17">
    <location>
        <begin position="773"/>
        <end position="799"/>
    </location>
</feature>
<dbReference type="Gene3D" id="1.10.8.280">
    <property type="entry name" value="ABC transporter ATPase domain-like"/>
    <property type="match status" value="1"/>
</dbReference>
<evidence type="ECO:0000256" key="2">
    <source>
        <dbReference type="ARBA" id="ARBA00022490"/>
    </source>
</evidence>
<dbReference type="NCBIfam" id="NF001503">
    <property type="entry name" value="PRK00349.1"/>
    <property type="match status" value="1"/>
</dbReference>
<evidence type="ECO:0000256" key="5">
    <source>
        <dbReference type="ARBA" id="ARBA00022741"/>
    </source>
</evidence>
<evidence type="ECO:0000256" key="8">
    <source>
        <dbReference type="ARBA" id="ARBA00022771"/>
    </source>
</evidence>
<keyword evidence="4 17" id="KW-0677">Repeat</keyword>
<dbReference type="GO" id="GO:0003677">
    <property type="term" value="F:DNA binding"/>
    <property type="evidence" value="ECO:0007669"/>
    <property type="project" value="UniProtKB-UniRule"/>
</dbReference>
<comment type="similarity">
    <text evidence="14 17">Belongs to the ABC transporter superfamily. UvrA family.</text>
</comment>
<evidence type="ECO:0000256" key="10">
    <source>
        <dbReference type="ARBA" id="ARBA00022840"/>
    </source>
</evidence>
<evidence type="ECO:0000256" key="13">
    <source>
        <dbReference type="ARBA" id="ARBA00023204"/>
    </source>
</evidence>
<dbReference type="GO" id="GO:0005524">
    <property type="term" value="F:ATP binding"/>
    <property type="evidence" value="ECO:0007669"/>
    <property type="project" value="UniProtKB-UniRule"/>
</dbReference>
<dbReference type="InterPro" id="IPR017871">
    <property type="entry name" value="ABC_transporter-like_CS"/>
</dbReference>
<dbReference type="HAMAP" id="MF_00205">
    <property type="entry name" value="UvrA"/>
    <property type="match status" value="1"/>
</dbReference>
<dbReference type="InterPro" id="IPR041102">
    <property type="entry name" value="UvrA_inter"/>
</dbReference>
<comment type="caution">
    <text evidence="17">Lacks conserved residue(s) required for the propagation of feature annotation.</text>
</comment>
<dbReference type="Gene3D" id="1.20.1580.10">
    <property type="entry name" value="ABC transporter ATPase like domain"/>
    <property type="match status" value="2"/>
</dbReference>
<dbReference type="EMBL" id="CP000804">
    <property type="protein sequence ID" value="ABU56701.1"/>
    <property type="molecule type" value="Genomic_DNA"/>
</dbReference>
<dbReference type="Gene3D" id="3.40.50.300">
    <property type="entry name" value="P-loop containing nucleotide triphosphate hydrolases"/>
    <property type="match status" value="2"/>
</dbReference>
<dbReference type="GO" id="GO:0009432">
    <property type="term" value="P:SOS response"/>
    <property type="evidence" value="ECO:0007669"/>
    <property type="project" value="UniProtKB-UniRule"/>
</dbReference>
<dbReference type="NCBIfam" id="TIGR00630">
    <property type="entry name" value="uvra"/>
    <property type="match status" value="1"/>
</dbReference>
<keyword evidence="7 17" id="KW-0228">DNA excision</keyword>
<keyword evidence="8 17" id="KW-0863">Zinc-finger</keyword>
<feature type="domain" description="ABC transporter" evidence="18">
    <location>
        <begin position="630"/>
        <end position="970"/>
    </location>
</feature>
<dbReference type="GO" id="GO:0005737">
    <property type="term" value="C:cytoplasm"/>
    <property type="evidence" value="ECO:0007669"/>
    <property type="project" value="UniProtKB-SubCell"/>
</dbReference>
<dbReference type="InterPro" id="IPR041552">
    <property type="entry name" value="UvrA_DNA-bd"/>
</dbReference>
<evidence type="ECO:0000313" key="19">
    <source>
        <dbReference type="EMBL" id="ABU56701.1"/>
    </source>
</evidence>
<dbReference type="Gene3D" id="3.30.1490.20">
    <property type="entry name" value="ATP-grasp fold, A domain"/>
    <property type="match status" value="1"/>
</dbReference>
<dbReference type="InterPro" id="IPR027417">
    <property type="entry name" value="P-loop_NTPase"/>
</dbReference>
<dbReference type="KEGG" id="rca:Rcas_0572"/>
<proteinExistence type="inferred from homology"/>
<sequence length="976" mass="106510">MSADWIVVRGARVHNLKNITVAMPRNALVVITGLSGSGKSSLAFDTIFAEGQRRYVESLSVYARQFLGQIDKPDVDAIEGLSPAIAIDQKGLVRNPRSTVGTVTEIYDYLRLLFARIGRPHCVHCGRPLIRQSAQQMIDTILDLPPGSRILLLAPLVRDQKGDHQPLLDQVRKQGFVRVRVDGEVRDLADDLRLDRYRPHTIEVVVDRLVIPQSDTAPHQSQLRVRVADSVEMALRVGDGVVIVQIVGGDELPLSQRYACPVHGPATIGALEPRDFSFNNPSGACATCDGLGSVLEFDPDLVIPDRSRSLADGAIAPWANVSRAQRRYFDDLLASLADHLGFSPHTPLRDLPPEVIATILYGSNGDVMPLRYRLRGEERLVEAPFEGVIPALRRRLGECSDETERAQIEQFMTPCVCPACNGARLRPELLAVTVAGYTIAQVSALPVAEAWSWAKTLAADVAAAVSCWRETRESNLRSSIYALNVRECQIAAPILNDICARLRFLNEVGLEYLALDRAAATLSGGEAQRIRLATQIGSGLSGALYVLDEPSIGLHPRDTARLLNTLRRLRDLGNSVLIVEHDEEIIRAADWIVDIGPGAGERGGEVIVSGPFEAVLAEPRSLTGQYLSGKRAIPVPRRRRSGSGRFLMIKGAREHNLKHIDVAIPLGCLVAITGVSGSGKSTLVNDTLYPRLAQALHGARARPGAHDAIYGIEHIDKVIDIDQSPIGRTPRSNPVTYTKAFDPIRKLFAQTPEARARGYDAGRFSFNIPGGRCEHCNGEGLMQIEMQFLPDLYVTCDVCHGARYNRETLDIRYRGKNIAQVLDMTAEEAAAFFERVPAIAEKLQTLIDVGLGYIRLGQPATTLSGGEAQRIKLATELSRRATGRTLYILDEPTTGLHVADVDRLLRVLQRLVDAGNTVLVIEHNLDVIKCADWVIDLGPEGGDAGGRVVAAGTPEQVARTPGSHTGQCLARILVER</sequence>
<evidence type="ECO:0000256" key="1">
    <source>
        <dbReference type="ARBA" id="ARBA00004496"/>
    </source>
</evidence>
<feature type="binding site" evidence="17">
    <location>
        <begin position="33"/>
        <end position="40"/>
    </location>
    <ligand>
        <name>ATP</name>
        <dbReference type="ChEBI" id="CHEBI:30616"/>
    </ligand>
</feature>
<evidence type="ECO:0000256" key="7">
    <source>
        <dbReference type="ARBA" id="ARBA00022769"/>
    </source>
</evidence>
<dbReference type="Proteomes" id="UP000000263">
    <property type="component" value="Chromosome"/>
</dbReference>
<dbReference type="PANTHER" id="PTHR43152:SF3">
    <property type="entry name" value="UVRABC SYSTEM PROTEIN A"/>
    <property type="match status" value="1"/>
</dbReference>
<keyword evidence="6 17" id="KW-0227">DNA damage</keyword>
<keyword evidence="3 17" id="KW-0479">Metal-binding</keyword>
<evidence type="ECO:0000256" key="6">
    <source>
        <dbReference type="ARBA" id="ARBA00022763"/>
    </source>
</evidence>
<keyword evidence="17" id="KW-0742">SOS response</keyword>
<dbReference type="AlphaFoldDB" id="A7NGV4"/>
<dbReference type="STRING" id="383372.Rcas_0572"/>
<keyword evidence="10 17" id="KW-0067">ATP-binding</keyword>
<evidence type="ECO:0000256" key="3">
    <source>
        <dbReference type="ARBA" id="ARBA00022723"/>
    </source>
</evidence>
<keyword evidence="5 17" id="KW-0547">Nucleotide-binding</keyword>
<dbReference type="eggNOG" id="COG0178">
    <property type="taxonomic scope" value="Bacteria"/>
</dbReference>
<dbReference type="PANTHER" id="PTHR43152">
    <property type="entry name" value="UVRABC SYSTEM PROTEIN A"/>
    <property type="match status" value="1"/>
</dbReference>
<keyword evidence="9 17" id="KW-0862">Zinc</keyword>
<dbReference type="GO" id="GO:0008270">
    <property type="term" value="F:zinc ion binding"/>
    <property type="evidence" value="ECO:0007669"/>
    <property type="project" value="UniProtKB-UniRule"/>
</dbReference>
<dbReference type="InterPro" id="IPR004602">
    <property type="entry name" value="UvrA"/>
</dbReference>
<evidence type="ECO:0000256" key="11">
    <source>
        <dbReference type="ARBA" id="ARBA00022881"/>
    </source>
</evidence>
<dbReference type="OrthoDB" id="9809851at2"/>
<keyword evidence="13 17" id="KW-0234">DNA repair</keyword>
<dbReference type="CDD" id="cd03271">
    <property type="entry name" value="ABC_UvrA_II"/>
    <property type="match status" value="1"/>
</dbReference>
<dbReference type="Pfam" id="PF17760">
    <property type="entry name" value="UvrA_inter"/>
    <property type="match status" value="1"/>
</dbReference>
<evidence type="ECO:0000313" key="20">
    <source>
        <dbReference type="Proteomes" id="UP000000263"/>
    </source>
</evidence>
<dbReference type="HOGENOM" id="CLU_001370_0_2_0"/>
<evidence type="ECO:0000256" key="4">
    <source>
        <dbReference type="ARBA" id="ARBA00022737"/>
    </source>
</evidence>
<dbReference type="GO" id="GO:0009380">
    <property type="term" value="C:excinuclease repair complex"/>
    <property type="evidence" value="ECO:0007669"/>
    <property type="project" value="InterPro"/>
</dbReference>
<comment type="function">
    <text evidence="17">The UvrABC repair system catalyzes the recognition and processing of DNA lesions. UvrA is an ATPase and a DNA-binding protein. A damage recognition complex composed of 2 UvrA and 2 UvrB subunits scans DNA for abnormalities. When the presence of a lesion has been verified by UvrB, the UvrA molecules dissociate.</text>
</comment>
<dbReference type="InterPro" id="IPR013815">
    <property type="entry name" value="ATP_grasp_subdomain_1"/>
</dbReference>
<evidence type="ECO:0000256" key="16">
    <source>
        <dbReference type="ARBA" id="ARBA00042156"/>
    </source>
</evidence>
<keyword evidence="12 17" id="KW-0238">DNA-binding</keyword>
<evidence type="ECO:0000259" key="18">
    <source>
        <dbReference type="PROSITE" id="PS50893"/>
    </source>
</evidence>
<protein>
    <recommendedName>
        <fullName evidence="15 17">UvrABC system protein A</fullName>
        <shortName evidence="17">UvrA protein</shortName>
    </recommendedName>
    <alternativeName>
        <fullName evidence="16 17">Excinuclease ABC subunit A</fullName>
    </alternativeName>
</protein>
<name>A7NGV4_ROSCS</name>
<keyword evidence="2 17" id="KW-0963">Cytoplasm</keyword>
<evidence type="ECO:0000256" key="14">
    <source>
        <dbReference type="ARBA" id="ARBA00038000"/>
    </source>
</evidence>
<dbReference type="FunFam" id="1.20.1580.10:FF:000002">
    <property type="entry name" value="UvrABC system protein A"/>
    <property type="match status" value="1"/>
</dbReference>
<dbReference type="RefSeq" id="WP_012119132.1">
    <property type="nucleotide sequence ID" value="NC_009767.1"/>
</dbReference>
<dbReference type="PROSITE" id="PS50893">
    <property type="entry name" value="ABC_TRANSPORTER_2"/>
    <property type="match status" value="1"/>
</dbReference>
<reference evidence="19 20" key="1">
    <citation type="submission" date="2007-08" db="EMBL/GenBank/DDBJ databases">
        <title>Complete sequence of Roseiflexus castenholzii DSM 13941.</title>
        <authorList>
            <consortium name="US DOE Joint Genome Institute"/>
            <person name="Copeland A."/>
            <person name="Lucas S."/>
            <person name="Lapidus A."/>
            <person name="Barry K."/>
            <person name="Glavina del Rio T."/>
            <person name="Dalin E."/>
            <person name="Tice H."/>
            <person name="Pitluck S."/>
            <person name="Thompson L.S."/>
            <person name="Brettin T."/>
            <person name="Bruce D."/>
            <person name="Detter J.C."/>
            <person name="Han C."/>
            <person name="Tapia R."/>
            <person name="Schmutz J."/>
            <person name="Larimer F."/>
            <person name="Land M."/>
            <person name="Hauser L."/>
            <person name="Kyrpides N."/>
            <person name="Mikhailova N."/>
            <person name="Bryant D.A."/>
            <person name="Hanada S."/>
            <person name="Tsukatani Y."/>
            <person name="Richardson P."/>
        </authorList>
    </citation>
    <scope>NUCLEOTIDE SEQUENCE [LARGE SCALE GENOMIC DNA]</scope>
    <source>
        <strain evidence="20">DSM 13941 / HLO8</strain>
    </source>
</reference>
<dbReference type="GO" id="GO:0009381">
    <property type="term" value="F:excinuclease ABC activity"/>
    <property type="evidence" value="ECO:0007669"/>
    <property type="project" value="UniProtKB-UniRule"/>
</dbReference>
<dbReference type="GO" id="GO:0016887">
    <property type="term" value="F:ATP hydrolysis activity"/>
    <property type="evidence" value="ECO:0007669"/>
    <property type="project" value="InterPro"/>
</dbReference>
<organism evidence="19 20">
    <name type="scientific">Roseiflexus castenholzii (strain DSM 13941 / HLO8)</name>
    <dbReference type="NCBI Taxonomy" id="383372"/>
    <lineage>
        <taxon>Bacteria</taxon>
        <taxon>Bacillati</taxon>
        <taxon>Chloroflexota</taxon>
        <taxon>Chloroflexia</taxon>
        <taxon>Chloroflexales</taxon>
        <taxon>Roseiflexineae</taxon>
        <taxon>Roseiflexaceae</taxon>
        <taxon>Roseiflexus</taxon>
    </lineage>
</organism>
<dbReference type="SUPFAM" id="SSF52540">
    <property type="entry name" value="P-loop containing nucleoside triphosphate hydrolases"/>
    <property type="match status" value="2"/>
</dbReference>
<accession>A7NGV4</accession>
<evidence type="ECO:0000256" key="17">
    <source>
        <dbReference type="HAMAP-Rule" id="MF_00205"/>
    </source>
</evidence>
<dbReference type="GO" id="GO:0006289">
    <property type="term" value="P:nucleotide-excision repair"/>
    <property type="evidence" value="ECO:0007669"/>
    <property type="project" value="UniProtKB-UniRule"/>
</dbReference>
<dbReference type="Pfam" id="PF17755">
    <property type="entry name" value="UvrA_DNA-bind"/>
    <property type="match status" value="1"/>
</dbReference>
<evidence type="ECO:0000256" key="9">
    <source>
        <dbReference type="ARBA" id="ARBA00022833"/>
    </source>
</evidence>
<dbReference type="InterPro" id="IPR003439">
    <property type="entry name" value="ABC_transporter-like_ATP-bd"/>
</dbReference>
<evidence type="ECO:0000256" key="12">
    <source>
        <dbReference type="ARBA" id="ARBA00023125"/>
    </source>
</evidence>
<comment type="subunit">
    <text evidence="17">Forms a heterotetramer with UvrB during the search for lesions.</text>
</comment>
<comment type="subcellular location">
    <subcellularLocation>
        <location evidence="1 17">Cytoplasm</location>
    </subcellularLocation>
</comment>
<dbReference type="PROSITE" id="PS00211">
    <property type="entry name" value="ABC_TRANSPORTER_1"/>
    <property type="match status" value="2"/>
</dbReference>
<gene>
    <name evidence="17" type="primary">uvrA</name>
    <name evidence="19" type="ordered locus">Rcas_0572</name>
</gene>
<keyword evidence="11 17" id="KW-0267">Excision nuclease</keyword>